<evidence type="ECO:0000313" key="1">
    <source>
        <dbReference type="EMBL" id="RNA21110.1"/>
    </source>
</evidence>
<reference evidence="1 2" key="1">
    <citation type="journal article" date="2018" name="Sci. Rep.">
        <title>Genomic signatures of local adaptation to the degree of environmental predictability in rotifers.</title>
        <authorList>
            <person name="Franch-Gras L."/>
            <person name="Hahn C."/>
            <person name="Garcia-Roger E.M."/>
            <person name="Carmona M.J."/>
            <person name="Serra M."/>
            <person name="Gomez A."/>
        </authorList>
    </citation>
    <scope>NUCLEOTIDE SEQUENCE [LARGE SCALE GENOMIC DNA]</scope>
    <source>
        <strain evidence="1">HYR1</strain>
    </source>
</reference>
<dbReference type="EMBL" id="REGN01003728">
    <property type="protein sequence ID" value="RNA21110.1"/>
    <property type="molecule type" value="Genomic_DNA"/>
</dbReference>
<accession>A0A3M7RC52</accession>
<evidence type="ECO:0000313" key="2">
    <source>
        <dbReference type="Proteomes" id="UP000276133"/>
    </source>
</evidence>
<gene>
    <name evidence="1" type="ORF">BpHYR1_053116</name>
</gene>
<protein>
    <submittedName>
        <fullName evidence="1">Uncharacterized protein</fullName>
    </submittedName>
</protein>
<dbReference type="AlphaFoldDB" id="A0A3M7RC52"/>
<dbReference type="Proteomes" id="UP000276133">
    <property type="component" value="Unassembled WGS sequence"/>
</dbReference>
<name>A0A3M7RC52_BRAPC</name>
<sequence length="70" mass="8473">MTNFINNINLILNLKKLTNINNENEKMEKIIKIWLDRALARYKPLKEYSNFFLTKRVIRNLTISLNKDNY</sequence>
<organism evidence="1 2">
    <name type="scientific">Brachionus plicatilis</name>
    <name type="common">Marine rotifer</name>
    <name type="synonym">Brachionus muelleri</name>
    <dbReference type="NCBI Taxonomy" id="10195"/>
    <lineage>
        <taxon>Eukaryota</taxon>
        <taxon>Metazoa</taxon>
        <taxon>Spiralia</taxon>
        <taxon>Gnathifera</taxon>
        <taxon>Rotifera</taxon>
        <taxon>Eurotatoria</taxon>
        <taxon>Monogononta</taxon>
        <taxon>Pseudotrocha</taxon>
        <taxon>Ploima</taxon>
        <taxon>Brachionidae</taxon>
        <taxon>Brachionus</taxon>
    </lineage>
</organism>
<keyword evidence="2" id="KW-1185">Reference proteome</keyword>
<comment type="caution">
    <text evidence="1">The sequence shown here is derived from an EMBL/GenBank/DDBJ whole genome shotgun (WGS) entry which is preliminary data.</text>
</comment>
<proteinExistence type="predicted"/>